<evidence type="ECO:0000256" key="5">
    <source>
        <dbReference type="ARBA" id="ARBA00022840"/>
    </source>
</evidence>
<dbReference type="SUPFAM" id="SSF143597">
    <property type="entry name" value="YojJ-like"/>
    <property type="match status" value="1"/>
</dbReference>
<keyword evidence="6" id="KW-1003">Cell membrane</keyword>
<dbReference type="Gene3D" id="3.40.1700.10">
    <property type="entry name" value="DNA integrity scanning protein, DisA, N-terminal domain"/>
    <property type="match status" value="1"/>
</dbReference>
<comment type="function">
    <text evidence="6">Catalyzes the condensation of 2 ATP molecules into cyclic di-AMP (c-di-AMP), a second messenger used to regulate differing processes in different bacteria.</text>
</comment>
<gene>
    <name evidence="8" type="primary">cdaS</name>
    <name evidence="6" type="synonym">dacB</name>
    <name evidence="8" type="ORF">NZD86_10595</name>
</gene>
<dbReference type="Proteomes" id="UP001164803">
    <property type="component" value="Chromosome"/>
</dbReference>
<evidence type="ECO:0000256" key="3">
    <source>
        <dbReference type="ARBA" id="ARBA00022695"/>
    </source>
</evidence>
<sequence>MSQHVNVTTQGLSLEMKRKLKGHIEEIKLGLANLYRNIDRENDCLLCEFESLNSAFREAHTMAATYYLRTYLLPFTDNHLAITLAVQHLSERRHGALMVVERNDRIDDIVHSGIPVGATLTHSLLESIFYPGGPLHDGAVLIKSNLIVSASNVLPVSTTFAGESKLGTRHRAAIGLSEHSDALVLVVSEETGNASFALGGKLYPFSAQQFAP</sequence>
<keyword evidence="3 6" id="KW-0548">Nucleotidyltransferase</keyword>
<dbReference type="InterPro" id="IPR053472">
    <property type="entry name" value="DAC_CdaS-like"/>
</dbReference>
<evidence type="ECO:0000256" key="4">
    <source>
        <dbReference type="ARBA" id="ARBA00022741"/>
    </source>
</evidence>
<keyword evidence="6" id="KW-0472">Membrane</keyword>
<comment type="subunit">
    <text evidence="6">Probably oligomerizes.</text>
</comment>
<keyword evidence="5 6" id="KW-0067">ATP-binding</keyword>
<dbReference type="EC" id="2.7.7.85" evidence="6"/>
<dbReference type="InterPro" id="IPR019457">
    <property type="entry name" value="CdaS_N"/>
</dbReference>
<dbReference type="Pfam" id="PF10372">
    <property type="entry name" value="CdaS_N"/>
    <property type="match status" value="1"/>
</dbReference>
<dbReference type="NCBIfam" id="NF038328">
    <property type="entry name" value="c-di-AMP_CdaS"/>
    <property type="match status" value="1"/>
</dbReference>
<keyword evidence="4 6" id="KW-0547">Nucleotide-binding</keyword>
<name>A0ABY6Z9W3_9BACL</name>
<evidence type="ECO:0000313" key="8">
    <source>
        <dbReference type="EMBL" id="WAH38885.1"/>
    </source>
</evidence>
<keyword evidence="6" id="KW-1133">Transmembrane helix</keyword>
<comment type="similarity">
    <text evidence="6">Belongs to the adenylate cyclase family. DacB/CdaS subfamily.</text>
</comment>
<dbReference type="HAMAP" id="MF_00838">
    <property type="entry name" value="DacB"/>
    <property type="match status" value="1"/>
</dbReference>
<dbReference type="InterPro" id="IPR034693">
    <property type="entry name" value="CdaS"/>
</dbReference>
<dbReference type="PANTHER" id="PTHR34185">
    <property type="entry name" value="DIADENYLATE CYCLASE"/>
    <property type="match status" value="1"/>
</dbReference>
<proteinExistence type="inferred from homology"/>
<accession>A0ABY6Z9W3</accession>
<dbReference type="EMBL" id="CP104064">
    <property type="protein sequence ID" value="WAH38885.1"/>
    <property type="molecule type" value="Genomic_DNA"/>
</dbReference>
<dbReference type="InterPro" id="IPR050338">
    <property type="entry name" value="DisA"/>
</dbReference>
<dbReference type="InterPro" id="IPR003390">
    <property type="entry name" value="DNA_integrity_scan_DisA_N"/>
</dbReference>
<evidence type="ECO:0000256" key="6">
    <source>
        <dbReference type="HAMAP-Rule" id="MF_00838"/>
    </source>
</evidence>
<dbReference type="Pfam" id="PF02457">
    <property type="entry name" value="DAC"/>
    <property type="match status" value="1"/>
</dbReference>
<keyword evidence="9" id="KW-1185">Reference proteome</keyword>
<organism evidence="8 9">
    <name type="scientific">Alicyclobacillus dauci</name>
    <dbReference type="NCBI Taxonomy" id="1475485"/>
    <lineage>
        <taxon>Bacteria</taxon>
        <taxon>Bacillati</taxon>
        <taxon>Bacillota</taxon>
        <taxon>Bacilli</taxon>
        <taxon>Bacillales</taxon>
        <taxon>Alicyclobacillaceae</taxon>
        <taxon>Alicyclobacillus</taxon>
    </lineage>
</organism>
<evidence type="ECO:0000259" key="7">
    <source>
        <dbReference type="PROSITE" id="PS51794"/>
    </source>
</evidence>
<dbReference type="InterPro" id="IPR036888">
    <property type="entry name" value="DNA_integrity_DisA_N_sf"/>
</dbReference>
<dbReference type="Gene3D" id="1.10.287.770">
    <property type="entry name" value="YojJ-like"/>
    <property type="match status" value="1"/>
</dbReference>
<reference evidence="8" key="1">
    <citation type="submission" date="2022-08" db="EMBL/GenBank/DDBJ databases">
        <title>Alicyclobacillus dauci DSM2870, complete genome.</title>
        <authorList>
            <person name="Wang Q."/>
            <person name="Cai R."/>
            <person name="Wang Z."/>
        </authorList>
    </citation>
    <scope>NUCLEOTIDE SEQUENCE</scope>
    <source>
        <strain evidence="8">DSM 28700</strain>
    </source>
</reference>
<keyword evidence="6" id="KW-0812">Transmembrane</keyword>
<evidence type="ECO:0000256" key="2">
    <source>
        <dbReference type="ARBA" id="ARBA00022679"/>
    </source>
</evidence>
<evidence type="ECO:0000256" key="1">
    <source>
        <dbReference type="ARBA" id="ARBA00000877"/>
    </source>
</evidence>
<dbReference type="PANTHER" id="PTHR34185:SF2">
    <property type="entry name" value="CYCLIC DI-AMP SYNTHASE CDAS"/>
    <property type="match status" value="1"/>
</dbReference>
<dbReference type="GO" id="GO:0106408">
    <property type="term" value="F:diadenylate cyclase activity"/>
    <property type="evidence" value="ECO:0007669"/>
    <property type="project" value="UniProtKB-EC"/>
</dbReference>
<keyword evidence="2 6" id="KW-0808">Transferase</keyword>
<dbReference type="PROSITE" id="PS51794">
    <property type="entry name" value="DAC"/>
    <property type="match status" value="1"/>
</dbReference>
<evidence type="ECO:0000313" key="9">
    <source>
        <dbReference type="Proteomes" id="UP001164803"/>
    </source>
</evidence>
<feature type="domain" description="DAC" evidence="7">
    <location>
        <begin position="53"/>
        <end position="209"/>
    </location>
</feature>
<protein>
    <recommendedName>
        <fullName evidence="6">Diadenylate cyclase</fullName>
        <shortName evidence="6">DAC</shortName>
        <ecNumber evidence="6">2.7.7.85</ecNumber>
    </recommendedName>
    <alternativeName>
        <fullName evidence="6">Cyclic-di-AMP synthase</fullName>
        <shortName evidence="6">c-di-AMP synthase</shortName>
    </alternativeName>
</protein>
<comment type="catalytic activity">
    <reaction evidence="1 6">
        <text>2 ATP = 3',3'-c-di-AMP + 2 diphosphate</text>
        <dbReference type="Rhea" id="RHEA:35655"/>
        <dbReference type="ChEBI" id="CHEBI:30616"/>
        <dbReference type="ChEBI" id="CHEBI:33019"/>
        <dbReference type="ChEBI" id="CHEBI:71500"/>
        <dbReference type="EC" id="2.7.7.85"/>
    </reaction>
</comment>
<dbReference type="RefSeq" id="WP_268046492.1">
    <property type="nucleotide sequence ID" value="NZ_CP104064.1"/>
</dbReference>